<dbReference type="Pfam" id="PF00664">
    <property type="entry name" value="ABC_membrane"/>
    <property type="match status" value="1"/>
</dbReference>
<comment type="caution">
    <text evidence="11">The sequence shown here is derived from an EMBL/GenBank/DDBJ whole genome shotgun (WGS) entry which is preliminary data.</text>
</comment>
<dbReference type="PROSITE" id="PS50893">
    <property type="entry name" value="ABC_TRANSPORTER_2"/>
    <property type="match status" value="1"/>
</dbReference>
<accession>A0ABP7IDD9</accession>
<evidence type="ECO:0000259" key="10">
    <source>
        <dbReference type="PROSITE" id="PS50929"/>
    </source>
</evidence>
<keyword evidence="3" id="KW-0547">Nucleotide-binding</keyword>
<dbReference type="SUPFAM" id="SSF52540">
    <property type="entry name" value="P-loop containing nucleoside triphosphate hydrolases"/>
    <property type="match status" value="1"/>
</dbReference>
<dbReference type="Proteomes" id="UP001500888">
    <property type="component" value="Unassembled WGS sequence"/>
</dbReference>
<dbReference type="GO" id="GO:0005524">
    <property type="term" value="F:ATP binding"/>
    <property type="evidence" value="ECO:0007669"/>
    <property type="project" value="UniProtKB-KW"/>
</dbReference>
<evidence type="ECO:0000256" key="2">
    <source>
        <dbReference type="ARBA" id="ARBA00022692"/>
    </source>
</evidence>
<keyword evidence="2 8" id="KW-0812">Transmembrane</keyword>
<sequence length="632" mass="68330">MLVATRLARFDLRRYLVGALLWMPVSVIPLGSGLVLRQLFDQISGHRAATLEQSLWLCAVFVGVEAVRGLVLVIAHTYGVYWWDAAATLLRANALRSILTARGPAATRLPHSSGESVARFRDDVSDVVEFTDEAVALAGAVLFGGAALVIMASIDPVVTIVLVLPMVAIGVLSRLMSGVIRRLHQRARVLGAVVTAFIGEAFAGVLAIKTAGAEDATLRRLREHNRRRRDAAVKDRLAIDLLDSATGTTVEISIGLVLLLAASAMRRGDFTVGDLALFTSYVGWLAALPRTIGVLLYRLPQATVATERLGRLMAPHEDAGDLSRYTGVWFHRQPPPAMTSPPDRDDALELFEARGLTVRHDETGRGVHAVDLELRRGSFTVITGTVGSGKTTLVRALLGLVASDAGTIAWNGRPVDDPGTFLVPDRTAYASQIPRLFSESLRENLLLGWPASDDRVARALESAVFEDDLAEMPDGLDTVVGPRGVRLSGGQAQRATAARALVRAPDLLVVDDLSSALDVETEKLLWDRITGTARDGHGPETLLVVSHRRSALERADQIIVLDRGTVAGRGTLGELLENCPEMRRLWDEERIIEAEEQSDMRCRPESLPPESEAGLRDAQEQATPPAPDQHGS</sequence>
<comment type="subcellular location">
    <subcellularLocation>
        <location evidence="1">Cell membrane</location>
        <topology evidence="1">Multi-pass membrane protein</topology>
    </subcellularLocation>
</comment>
<feature type="transmembrane region" description="Helical" evidence="8">
    <location>
        <begin position="160"/>
        <end position="177"/>
    </location>
</feature>
<gene>
    <name evidence="11" type="ORF">GCM10022226_40510</name>
</gene>
<evidence type="ECO:0000313" key="12">
    <source>
        <dbReference type="Proteomes" id="UP001500888"/>
    </source>
</evidence>
<evidence type="ECO:0000256" key="7">
    <source>
        <dbReference type="SAM" id="MobiDB-lite"/>
    </source>
</evidence>
<dbReference type="PANTHER" id="PTHR24221">
    <property type="entry name" value="ATP-BINDING CASSETTE SUB-FAMILY B"/>
    <property type="match status" value="1"/>
</dbReference>
<dbReference type="Gene3D" id="1.20.1560.10">
    <property type="entry name" value="ABC transporter type 1, transmembrane domain"/>
    <property type="match status" value="1"/>
</dbReference>
<protein>
    <submittedName>
        <fullName evidence="11">ABC transporter ATP-binding protein</fullName>
    </submittedName>
</protein>
<keyword evidence="5 8" id="KW-1133">Transmembrane helix</keyword>
<dbReference type="Pfam" id="PF00005">
    <property type="entry name" value="ABC_tran"/>
    <property type="match status" value="1"/>
</dbReference>
<dbReference type="Gene3D" id="3.40.50.300">
    <property type="entry name" value="P-loop containing nucleotide triphosphate hydrolases"/>
    <property type="match status" value="1"/>
</dbReference>
<evidence type="ECO:0000256" key="4">
    <source>
        <dbReference type="ARBA" id="ARBA00022840"/>
    </source>
</evidence>
<dbReference type="PROSITE" id="PS50929">
    <property type="entry name" value="ABC_TM1F"/>
    <property type="match status" value="1"/>
</dbReference>
<feature type="domain" description="ABC transmembrane type-1" evidence="10">
    <location>
        <begin position="16"/>
        <end position="287"/>
    </location>
</feature>
<feature type="domain" description="ABC transporter" evidence="9">
    <location>
        <begin position="351"/>
        <end position="588"/>
    </location>
</feature>
<keyword evidence="12" id="KW-1185">Reference proteome</keyword>
<dbReference type="InterPro" id="IPR027417">
    <property type="entry name" value="P-loop_NTPase"/>
</dbReference>
<organism evidence="11 12">
    <name type="scientific">Sphaerisporangium flaviroseum</name>
    <dbReference type="NCBI Taxonomy" id="509199"/>
    <lineage>
        <taxon>Bacteria</taxon>
        <taxon>Bacillati</taxon>
        <taxon>Actinomycetota</taxon>
        <taxon>Actinomycetes</taxon>
        <taxon>Streptosporangiales</taxon>
        <taxon>Streptosporangiaceae</taxon>
        <taxon>Sphaerisporangium</taxon>
    </lineage>
</organism>
<evidence type="ECO:0000259" key="9">
    <source>
        <dbReference type="PROSITE" id="PS50893"/>
    </source>
</evidence>
<feature type="transmembrane region" description="Helical" evidence="8">
    <location>
        <begin position="12"/>
        <end position="34"/>
    </location>
</feature>
<keyword evidence="6 8" id="KW-0472">Membrane</keyword>
<keyword evidence="4 11" id="KW-0067">ATP-binding</keyword>
<proteinExistence type="predicted"/>
<dbReference type="InterPro" id="IPR011527">
    <property type="entry name" value="ABC1_TM_dom"/>
</dbReference>
<dbReference type="SUPFAM" id="SSF90123">
    <property type="entry name" value="ABC transporter transmembrane region"/>
    <property type="match status" value="1"/>
</dbReference>
<dbReference type="EMBL" id="BAAAZR010000009">
    <property type="protein sequence ID" value="GAA3815640.1"/>
    <property type="molecule type" value="Genomic_DNA"/>
</dbReference>
<dbReference type="InterPro" id="IPR039421">
    <property type="entry name" value="Type_1_exporter"/>
</dbReference>
<feature type="transmembrane region" description="Helical" evidence="8">
    <location>
        <begin position="134"/>
        <end position="154"/>
    </location>
</feature>
<reference evidence="12" key="1">
    <citation type="journal article" date="2019" name="Int. J. Syst. Evol. Microbiol.">
        <title>The Global Catalogue of Microorganisms (GCM) 10K type strain sequencing project: providing services to taxonomists for standard genome sequencing and annotation.</title>
        <authorList>
            <consortium name="The Broad Institute Genomics Platform"/>
            <consortium name="The Broad Institute Genome Sequencing Center for Infectious Disease"/>
            <person name="Wu L."/>
            <person name="Ma J."/>
        </authorList>
    </citation>
    <scope>NUCLEOTIDE SEQUENCE [LARGE SCALE GENOMIC DNA]</scope>
    <source>
        <strain evidence="12">JCM 16908</strain>
    </source>
</reference>
<dbReference type="CDD" id="cd07346">
    <property type="entry name" value="ABC_6TM_exporters"/>
    <property type="match status" value="1"/>
</dbReference>
<dbReference type="PANTHER" id="PTHR24221:SF423">
    <property type="entry name" value="ABC TRANSPORTER"/>
    <property type="match status" value="1"/>
</dbReference>
<evidence type="ECO:0000256" key="1">
    <source>
        <dbReference type="ARBA" id="ARBA00004651"/>
    </source>
</evidence>
<feature type="compositionally biased region" description="Basic and acidic residues" evidence="7">
    <location>
        <begin position="594"/>
        <end position="604"/>
    </location>
</feature>
<evidence type="ECO:0000313" key="11">
    <source>
        <dbReference type="EMBL" id="GAA3815640.1"/>
    </source>
</evidence>
<dbReference type="InterPro" id="IPR036640">
    <property type="entry name" value="ABC1_TM_sf"/>
</dbReference>
<evidence type="ECO:0000256" key="6">
    <source>
        <dbReference type="ARBA" id="ARBA00023136"/>
    </source>
</evidence>
<dbReference type="InterPro" id="IPR003593">
    <property type="entry name" value="AAA+_ATPase"/>
</dbReference>
<evidence type="ECO:0000256" key="5">
    <source>
        <dbReference type="ARBA" id="ARBA00022989"/>
    </source>
</evidence>
<evidence type="ECO:0000256" key="3">
    <source>
        <dbReference type="ARBA" id="ARBA00022741"/>
    </source>
</evidence>
<name>A0ABP7IDD9_9ACTN</name>
<dbReference type="SMART" id="SM00382">
    <property type="entry name" value="AAA"/>
    <property type="match status" value="1"/>
</dbReference>
<feature type="region of interest" description="Disordered" evidence="7">
    <location>
        <begin position="594"/>
        <end position="632"/>
    </location>
</feature>
<dbReference type="InterPro" id="IPR003439">
    <property type="entry name" value="ABC_transporter-like_ATP-bd"/>
</dbReference>
<evidence type="ECO:0000256" key="8">
    <source>
        <dbReference type="SAM" id="Phobius"/>
    </source>
</evidence>
<feature type="transmembrane region" description="Helical" evidence="8">
    <location>
        <begin position="189"/>
        <end position="208"/>
    </location>
</feature>